<dbReference type="InterPro" id="IPR029058">
    <property type="entry name" value="AB_hydrolase_fold"/>
</dbReference>
<organism evidence="1 2">
    <name type="scientific">Streptomyces venezuelae</name>
    <dbReference type="NCBI Taxonomy" id="54571"/>
    <lineage>
        <taxon>Bacteria</taxon>
        <taxon>Bacillati</taxon>
        <taxon>Actinomycetota</taxon>
        <taxon>Actinomycetes</taxon>
        <taxon>Kitasatosporales</taxon>
        <taxon>Streptomycetaceae</taxon>
        <taxon>Streptomyces</taxon>
    </lineage>
</organism>
<name>A0A5P2AUD2_STRVZ</name>
<accession>A0A5P2AUD2</accession>
<gene>
    <name evidence="1" type="ORF">DEJ46_16375</name>
</gene>
<dbReference type="EMBL" id="CP029194">
    <property type="protein sequence ID" value="QES20501.1"/>
    <property type="molecule type" value="Genomic_DNA"/>
</dbReference>
<keyword evidence="1" id="KW-0378">Hydrolase</keyword>
<sequence length="247" mass="26702">MRFTSEQRLDDGVLEREFTLGEIPGILWTPASAPASAPAPLILISPPPLGLRRMYPRLAGRARYYAAKYGFAAATVELPGSGDRPRWAAAEQARADLRQAMEAGEPVGDEIIDALVLPLVEKAVPEWQAALDALLSLPEIAGPVGYEGGVISIGVRLAVVEPRISAAGFFAGSFVPRSMFEEARRVTIPLQVLLQWDDEGNDRQAALDLFDAFGSKEKTLHANMGGHTGVPLFELDAGARFFARHLK</sequence>
<evidence type="ECO:0000313" key="1">
    <source>
        <dbReference type="EMBL" id="QES20501.1"/>
    </source>
</evidence>
<dbReference type="RefSeq" id="WP_150267212.1">
    <property type="nucleotide sequence ID" value="NZ_CP029194.1"/>
</dbReference>
<dbReference type="GO" id="GO:0016787">
    <property type="term" value="F:hydrolase activity"/>
    <property type="evidence" value="ECO:0007669"/>
    <property type="project" value="UniProtKB-KW"/>
</dbReference>
<dbReference type="SUPFAM" id="SSF53474">
    <property type="entry name" value="alpha/beta-Hydrolases"/>
    <property type="match status" value="1"/>
</dbReference>
<dbReference type="AlphaFoldDB" id="A0A5P2AUD2"/>
<dbReference type="Gene3D" id="3.40.50.1820">
    <property type="entry name" value="alpha/beta hydrolase"/>
    <property type="match status" value="1"/>
</dbReference>
<protein>
    <submittedName>
        <fullName evidence="1">Alpha/beta hydrolase</fullName>
    </submittedName>
</protein>
<dbReference type="OrthoDB" id="4158640at2"/>
<proteinExistence type="predicted"/>
<reference evidence="1 2" key="1">
    <citation type="submission" date="2018-05" db="EMBL/GenBank/DDBJ databases">
        <title>Streptomyces venezuelae.</title>
        <authorList>
            <person name="Kim W."/>
            <person name="Lee N."/>
            <person name="Cho B.-K."/>
        </authorList>
    </citation>
    <scope>NUCLEOTIDE SEQUENCE [LARGE SCALE GENOMIC DNA]</scope>
    <source>
        <strain evidence="1 2">ATCC 15068</strain>
    </source>
</reference>
<dbReference type="Proteomes" id="UP000324106">
    <property type="component" value="Chromosome"/>
</dbReference>
<evidence type="ECO:0000313" key="2">
    <source>
        <dbReference type="Proteomes" id="UP000324106"/>
    </source>
</evidence>